<evidence type="ECO:0000313" key="8">
    <source>
        <dbReference type="EMBL" id="TDD96897.1"/>
    </source>
</evidence>
<keyword evidence="2" id="KW-0813">Transport</keyword>
<dbReference type="PANTHER" id="PTHR13414">
    <property type="entry name" value="HUEL-CATION TRANSPORTER"/>
    <property type="match status" value="1"/>
</dbReference>
<evidence type="ECO:0000256" key="3">
    <source>
        <dbReference type="ARBA" id="ARBA00022692"/>
    </source>
</evidence>
<evidence type="ECO:0000256" key="2">
    <source>
        <dbReference type="ARBA" id="ARBA00022448"/>
    </source>
</evidence>
<evidence type="ECO:0000313" key="9">
    <source>
        <dbReference type="Proteomes" id="UP000295479"/>
    </source>
</evidence>
<comment type="caution">
    <text evidence="8">The sequence shown here is derived from an EMBL/GenBank/DDBJ whole genome shotgun (WGS) entry which is preliminary data.</text>
</comment>
<dbReference type="InterPro" id="IPR036837">
    <property type="entry name" value="Cation_efflux_CTD_sf"/>
</dbReference>
<dbReference type="OrthoDB" id="9806522at2"/>
<dbReference type="PANTHER" id="PTHR13414:SF9">
    <property type="entry name" value="PROTON-COUPLED ZINC ANTIPORTER SLC30A9, MITOCHONDRIAL"/>
    <property type="match status" value="1"/>
</dbReference>
<evidence type="ECO:0000256" key="5">
    <source>
        <dbReference type="ARBA" id="ARBA00023136"/>
    </source>
</evidence>
<comment type="subcellular location">
    <subcellularLocation>
        <location evidence="1">Membrane</location>
        <topology evidence="1">Multi-pass membrane protein</topology>
    </subcellularLocation>
</comment>
<evidence type="ECO:0000256" key="4">
    <source>
        <dbReference type="ARBA" id="ARBA00022989"/>
    </source>
</evidence>
<dbReference type="RefSeq" id="WP_132004836.1">
    <property type="nucleotide sequence ID" value="NZ_SMFK01000005.1"/>
</dbReference>
<feature type="transmembrane region" description="Helical" evidence="6">
    <location>
        <begin position="157"/>
        <end position="180"/>
    </location>
</feature>
<dbReference type="SUPFAM" id="SSF160240">
    <property type="entry name" value="Cation efflux protein cytoplasmic domain-like"/>
    <property type="match status" value="1"/>
</dbReference>
<keyword evidence="3 6" id="KW-0812">Transmembrane</keyword>
<proteinExistence type="predicted"/>
<keyword evidence="5 6" id="KW-0472">Membrane</keyword>
<dbReference type="GO" id="GO:0016020">
    <property type="term" value="C:membrane"/>
    <property type="evidence" value="ECO:0007669"/>
    <property type="project" value="UniProtKB-SubCell"/>
</dbReference>
<dbReference type="GO" id="GO:0006829">
    <property type="term" value="P:zinc ion transport"/>
    <property type="evidence" value="ECO:0007669"/>
    <property type="project" value="InterPro"/>
</dbReference>
<feature type="transmembrane region" description="Helical" evidence="6">
    <location>
        <begin position="7"/>
        <end position="29"/>
    </location>
</feature>
<dbReference type="InterPro" id="IPR040177">
    <property type="entry name" value="SLC30A9"/>
</dbReference>
<dbReference type="EMBL" id="SMFK01000005">
    <property type="protein sequence ID" value="TDD96897.1"/>
    <property type="molecule type" value="Genomic_DNA"/>
</dbReference>
<keyword evidence="4 6" id="KW-1133">Transmembrane helix</keyword>
<accession>A0A4V2YZF7</accession>
<keyword evidence="9" id="KW-1185">Reference proteome</keyword>
<feature type="transmembrane region" description="Helical" evidence="6">
    <location>
        <begin position="186"/>
        <end position="209"/>
    </location>
</feature>
<dbReference type="Pfam" id="PF01545">
    <property type="entry name" value="Cation_efflux"/>
    <property type="match status" value="1"/>
</dbReference>
<feature type="domain" description="Cation efflux protein transmembrane" evidence="7">
    <location>
        <begin position="10"/>
        <end position="216"/>
    </location>
</feature>
<dbReference type="AlphaFoldDB" id="A0A4V2YZF7"/>
<dbReference type="InterPro" id="IPR027469">
    <property type="entry name" value="Cation_efflux_TMD_sf"/>
</dbReference>
<reference evidence="8 9" key="1">
    <citation type="submission" date="2019-03" db="EMBL/GenBank/DDBJ databases">
        <title>Flavobacterium AR-3-4 sp. nov. isolated from arctic soil.</title>
        <authorList>
            <person name="Chaudhary D.K."/>
        </authorList>
    </citation>
    <scope>NUCLEOTIDE SEQUENCE [LARGE SCALE GENOMIC DNA]</scope>
    <source>
        <strain evidence="8 9">AR-3-4</strain>
    </source>
</reference>
<sequence>MKVKSKIAIYFALSANIGIAIIKFIAAAFTGSSSMLSEGIHSTVDSINQLLLLLGINKSKKLPDDTHPFGYGQELYFWTLIVSVLIFGIGGGMSVYEGINHINHPEPLNDPTWNYIVLVCAALFEGTSFIIAIRKFIQRQGRKNFWSNLSDSKDPSLFVIIYEDGAALAGLLIAFCGIFLTNYYQLPIIDGVASIFIGLLLAIVAIILIKESRNLLIGESTYKGKVKGIYEIVNSDDDVLKLAKPLTMQMGSEEVLLALDVNFKKEISNEQIMLAVHRLEKKIMEKYPDVKQIFIEAKNLINN</sequence>
<evidence type="ECO:0000256" key="6">
    <source>
        <dbReference type="SAM" id="Phobius"/>
    </source>
</evidence>
<dbReference type="SUPFAM" id="SSF161111">
    <property type="entry name" value="Cation efflux protein transmembrane domain-like"/>
    <property type="match status" value="1"/>
</dbReference>
<name>A0A4V2YZF7_9FLAO</name>
<dbReference type="Gene3D" id="1.20.1510.10">
    <property type="entry name" value="Cation efflux protein transmembrane domain"/>
    <property type="match status" value="1"/>
</dbReference>
<feature type="transmembrane region" description="Helical" evidence="6">
    <location>
        <begin position="115"/>
        <end position="137"/>
    </location>
</feature>
<dbReference type="Proteomes" id="UP000295479">
    <property type="component" value="Unassembled WGS sequence"/>
</dbReference>
<gene>
    <name evidence="8" type="ORF">E0F76_09640</name>
</gene>
<dbReference type="GO" id="GO:0008324">
    <property type="term" value="F:monoatomic cation transmembrane transporter activity"/>
    <property type="evidence" value="ECO:0007669"/>
    <property type="project" value="InterPro"/>
</dbReference>
<dbReference type="NCBIfam" id="TIGR01297">
    <property type="entry name" value="CDF"/>
    <property type="match status" value="1"/>
</dbReference>
<organism evidence="8 9">
    <name type="scientific">Flavobacterium cellulosilyticum</name>
    <dbReference type="NCBI Taxonomy" id="2541731"/>
    <lineage>
        <taxon>Bacteria</taxon>
        <taxon>Pseudomonadati</taxon>
        <taxon>Bacteroidota</taxon>
        <taxon>Flavobacteriia</taxon>
        <taxon>Flavobacteriales</taxon>
        <taxon>Flavobacteriaceae</taxon>
        <taxon>Flavobacterium</taxon>
    </lineage>
</organism>
<evidence type="ECO:0000256" key="1">
    <source>
        <dbReference type="ARBA" id="ARBA00004141"/>
    </source>
</evidence>
<evidence type="ECO:0000259" key="7">
    <source>
        <dbReference type="Pfam" id="PF01545"/>
    </source>
</evidence>
<dbReference type="InterPro" id="IPR002524">
    <property type="entry name" value="Cation_efflux"/>
</dbReference>
<protein>
    <submittedName>
        <fullName evidence="8">Cation diffusion facilitator family transporter</fullName>
    </submittedName>
</protein>
<feature type="transmembrane region" description="Helical" evidence="6">
    <location>
        <begin position="75"/>
        <end position="95"/>
    </location>
</feature>
<dbReference type="InterPro" id="IPR058533">
    <property type="entry name" value="Cation_efflux_TM"/>
</dbReference>